<dbReference type="Pfam" id="PF24390">
    <property type="entry name" value="PRTase-CE"/>
    <property type="match status" value="1"/>
</dbReference>
<feature type="domain" description="PRTase-CE" evidence="1">
    <location>
        <begin position="36"/>
        <end position="307"/>
    </location>
</feature>
<proteinExistence type="predicted"/>
<organism evidence="2 3">
    <name type="scientific">Vibrio diabolicus</name>
    <dbReference type="NCBI Taxonomy" id="50719"/>
    <lineage>
        <taxon>Bacteria</taxon>
        <taxon>Pseudomonadati</taxon>
        <taxon>Pseudomonadota</taxon>
        <taxon>Gammaproteobacteria</taxon>
        <taxon>Vibrionales</taxon>
        <taxon>Vibrionaceae</taxon>
        <taxon>Vibrio</taxon>
        <taxon>Vibrio diabolicus subgroup</taxon>
    </lineage>
</organism>
<evidence type="ECO:0000313" key="3">
    <source>
        <dbReference type="Proteomes" id="UP000596337"/>
    </source>
</evidence>
<dbReference type="Proteomes" id="UP000596337">
    <property type="component" value="Chromosome 2"/>
</dbReference>
<evidence type="ECO:0000259" key="1">
    <source>
        <dbReference type="Pfam" id="PF24390"/>
    </source>
</evidence>
<gene>
    <name evidence="2" type="ORF">JOS67_20805</name>
</gene>
<name>A0AA92LV10_9VIBR</name>
<sequence length="307" mass="35576">MNIPNNHKELTEQSILKCKRLVQLKYWDNINTVKLMAWFNNFKSDEEKFLAACILESIIFRNNAAIQAFSSHIFHVMLPNILENLGIYEVDSLSKWEQRLISTNARNLLPFRFTTIEGIDRKTGKSGQALLRDIQRLHFDKELILSVDTLVDQKFISRVNKSKAFNTVIILDDVQVTGGQFNSFIKKYDLSNSPFNYIYIPLAAFDKSLNVINGKHNNIFVFPVETLNSDHSFFSINNEVFNFCEPTMLEGLKDLYNSIIEENKLVMDEPYGYGEHALTYVFSNSTPNNNLGILSYQNEQWNKLFTR</sequence>
<dbReference type="AlphaFoldDB" id="A0AA92LV10"/>
<dbReference type="RefSeq" id="WP_203347340.1">
    <property type="nucleotide sequence ID" value="NZ_CP069197.1"/>
</dbReference>
<accession>A0AA92LV10</accession>
<protein>
    <recommendedName>
        <fullName evidence="1">PRTase-CE domain-containing protein</fullName>
    </recommendedName>
</protein>
<reference evidence="2 3" key="1">
    <citation type="submission" date="2021-01" db="EMBL/GenBank/DDBJ databases">
        <title>Characterization of a novel blaVMB-2- harboring plasmid in Vibrio diabolicus.</title>
        <authorList>
            <person name="Liu M."/>
        </authorList>
    </citation>
    <scope>NUCLEOTIDE SEQUENCE [LARGE SCALE GENOMIC DNA]</scope>
    <source>
        <strain evidence="2 3">SLV18</strain>
    </source>
</reference>
<dbReference type="InterPro" id="IPR056920">
    <property type="entry name" value="PRTase-CE"/>
</dbReference>
<evidence type="ECO:0000313" key="2">
    <source>
        <dbReference type="EMBL" id="QRG84602.1"/>
    </source>
</evidence>
<dbReference type="EMBL" id="CP069197">
    <property type="protein sequence ID" value="QRG84602.1"/>
    <property type="molecule type" value="Genomic_DNA"/>
</dbReference>